<dbReference type="Proteomes" id="UP000789759">
    <property type="component" value="Unassembled WGS sequence"/>
</dbReference>
<dbReference type="EMBL" id="CAJVQA010046260">
    <property type="protein sequence ID" value="CAG8818085.1"/>
    <property type="molecule type" value="Genomic_DNA"/>
</dbReference>
<organism evidence="1 2">
    <name type="scientific">Cetraspora pellucida</name>
    <dbReference type="NCBI Taxonomy" id="1433469"/>
    <lineage>
        <taxon>Eukaryota</taxon>
        <taxon>Fungi</taxon>
        <taxon>Fungi incertae sedis</taxon>
        <taxon>Mucoromycota</taxon>
        <taxon>Glomeromycotina</taxon>
        <taxon>Glomeromycetes</taxon>
        <taxon>Diversisporales</taxon>
        <taxon>Gigasporaceae</taxon>
        <taxon>Cetraspora</taxon>
    </lineage>
</organism>
<evidence type="ECO:0000313" key="1">
    <source>
        <dbReference type="EMBL" id="CAG8818085.1"/>
    </source>
</evidence>
<proteinExistence type="predicted"/>
<feature type="non-terminal residue" evidence="1">
    <location>
        <position position="55"/>
    </location>
</feature>
<gene>
    <name evidence="1" type="ORF">CPELLU_LOCUS19408</name>
</gene>
<name>A0A9N9K936_9GLOM</name>
<reference evidence="1" key="1">
    <citation type="submission" date="2021-06" db="EMBL/GenBank/DDBJ databases">
        <authorList>
            <person name="Kallberg Y."/>
            <person name="Tangrot J."/>
            <person name="Rosling A."/>
        </authorList>
    </citation>
    <scope>NUCLEOTIDE SEQUENCE</scope>
    <source>
        <strain evidence="1">FL966</strain>
    </source>
</reference>
<dbReference type="AlphaFoldDB" id="A0A9N9K936"/>
<evidence type="ECO:0000313" key="2">
    <source>
        <dbReference type="Proteomes" id="UP000789759"/>
    </source>
</evidence>
<protein>
    <submittedName>
        <fullName evidence="1">3547_t:CDS:1</fullName>
    </submittedName>
</protein>
<comment type="caution">
    <text evidence="1">The sequence shown here is derived from an EMBL/GenBank/DDBJ whole genome shotgun (WGS) entry which is preliminary data.</text>
</comment>
<sequence>TENITTHILLKIYEKDFKKLVDKTKTIKDQEELNLFTLYKTFTETQVQERKYVRL</sequence>
<feature type="non-terminal residue" evidence="1">
    <location>
        <position position="1"/>
    </location>
</feature>
<keyword evidence="2" id="KW-1185">Reference proteome</keyword>
<accession>A0A9N9K936</accession>